<keyword evidence="2" id="KW-1185">Reference proteome</keyword>
<dbReference type="Proteomes" id="UP001199525">
    <property type="component" value="Unassembled WGS sequence"/>
</dbReference>
<reference evidence="1 2" key="1">
    <citation type="journal article" date="2021" name="Microorganisms">
        <title>Genome Evolution of Filamentous Cyanobacterium Nostoc Species: From Facultative Symbiosis to Free Living.</title>
        <authorList>
            <person name="Huo D."/>
            <person name="Li H."/>
            <person name="Cai F."/>
            <person name="Guo X."/>
            <person name="Qiao Z."/>
            <person name="Wang W."/>
            <person name="Yu G."/>
            <person name="Li R."/>
        </authorList>
    </citation>
    <scope>NUCLEOTIDE SEQUENCE [LARGE SCALE GENOMIC DNA]</scope>
    <source>
        <strain evidence="1 2">CHAB 5714</strain>
    </source>
</reference>
<evidence type="ECO:0000313" key="1">
    <source>
        <dbReference type="EMBL" id="MCC5605043.1"/>
    </source>
</evidence>
<gene>
    <name evidence="1" type="ORF">LC586_39510</name>
</gene>
<evidence type="ECO:0000313" key="2">
    <source>
        <dbReference type="Proteomes" id="UP001199525"/>
    </source>
</evidence>
<dbReference type="EMBL" id="JAIVFQ010000189">
    <property type="protein sequence ID" value="MCC5605043.1"/>
    <property type="molecule type" value="Genomic_DNA"/>
</dbReference>
<protein>
    <recommendedName>
        <fullName evidence="3">MFS transporter</fullName>
    </recommendedName>
</protein>
<dbReference type="RefSeq" id="WP_229491206.1">
    <property type="nucleotide sequence ID" value="NZ_JAIVFQ010000189.1"/>
</dbReference>
<name>A0ABS8ILM9_9NOSO</name>
<accession>A0ABS8ILM9</accession>
<organism evidence="1 2">
    <name type="scientific">Nostoc favosum CHAB5714</name>
    <dbReference type="NCBI Taxonomy" id="2780399"/>
    <lineage>
        <taxon>Bacteria</taxon>
        <taxon>Bacillati</taxon>
        <taxon>Cyanobacteriota</taxon>
        <taxon>Cyanophyceae</taxon>
        <taxon>Nostocales</taxon>
        <taxon>Nostocaceae</taxon>
        <taxon>Nostoc</taxon>
        <taxon>Nostoc favosum</taxon>
    </lineage>
</organism>
<sequence>MLISTYHQFPHSSSIWWFVLRLSVDQAIGSFQMNQVAIAGMAILTPLNSLG</sequence>
<evidence type="ECO:0008006" key="3">
    <source>
        <dbReference type="Google" id="ProtNLM"/>
    </source>
</evidence>
<comment type="caution">
    <text evidence="1">The sequence shown here is derived from an EMBL/GenBank/DDBJ whole genome shotgun (WGS) entry which is preliminary data.</text>
</comment>
<proteinExistence type="predicted"/>